<protein>
    <submittedName>
        <fullName evidence="3">Uncharacterized protein</fullName>
    </submittedName>
</protein>
<name>A0A841EB07_9ACTN</name>
<dbReference type="AlphaFoldDB" id="A0A841EB07"/>
<evidence type="ECO:0000256" key="1">
    <source>
        <dbReference type="SAM" id="MobiDB-lite"/>
    </source>
</evidence>
<reference evidence="3 4" key="1">
    <citation type="submission" date="2020-08" db="EMBL/GenBank/DDBJ databases">
        <title>Sequencing the genomes of 1000 actinobacteria strains.</title>
        <authorList>
            <person name="Klenk H.-P."/>
        </authorList>
    </citation>
    <scope>NUCLEOTIDE SEQUENCE [LARGE SCALE GENOMIC DNA]</scope>
    <source>
        <strain evidence="3 4">DSM 44593</strain>
    </source>
</reference>
<keyword evidence="2" id="KW-1133">Transmembrane helix</keyword>
<dbReference type="Proteomes" id="UP000578077">
    <property type="component" value="Unassembled WGS sequence"/>
</dbReference>
<evidence type="ECO:0000313" key="4">
    <source>
        <dbReference type="Proteomes" id="UP000578077"/>
    </source>
</evidence>
<feature type="region of interest" description="Disordered" evidence="1">
    <location>
        <begin position="52"/>
        <end position="116"/>
    </location>
</feature>
<comment type="caution">
    <text evidence="3">The sequence shown here is derived from an EMBL/GenBank/DDBJ whole genome shotgun (WGS) entry which is preliminary data.</text>
</comment>
<proteinExistence type="predicted"/>
<feature type="compositionally biased region" description="Basic and acidic residues" evidence="1">
    <location>
        <begin position="93"/>
        <end position="116"/>
    </location>
</feature>
<organism evidence="3 4">
    <name type="scientific">Streptomonospora salina</name>
    <dbReference type="NCBI Taxonomy" id="104205"/>
    <lineage>
        <taxon>Bacteria</taxon>
        <taxon>Bacillati</taxon>
        <taxon>Actinomycetota</taxon>
        <taxon>Actinomycetes</taxon>
        <taxon>Streptosporangiales</taxon>
        <taxon>Nocardiopsidaceae</taxon>
        <taxon>Streptomonospora</taxon>
    </lineage>
</organism>
<feature type="transmembrane region" description="Helical" evidence="2">
    <location>
        <begin position="31"/>
        <end position="50"/>
    </location>
</feature>
<evidence type="ECO:0000256" key="2">
    <source>
        <dbReference type="SAM" id="Phobius"/>
    </source>
</evidence>
<dbReference type="EMBL" id="JACHLY010000001">
    <property type="protein sequence ID" value="MBB6000192.1"/>
    <property type="molecule type" value="Genomic_DNA"/>
</dbReference>
<sequence length="116" mass="12309">MVWIWRSLCTVGALLVVGAVALAVWQHGMEYASWVAAVIGALSLAGGLLTRTRTPAPDDSSSPGNGAGDAIDQTRIRTKRNVIGKQGRGTEGGGDRIRQRDIHSDDGDVIGKQDRE</sequence>
<keyword evidence="4" id="KW-1185">Reference proteome</keyword>
<accession>A0A841EB07</accession>
<dbReference type="RefSeq" id="WP_184637459.1">
    <property type="nucleotide sequence ID" value="NZ_JACHLY010000001.1"/>
</dbReference>
<evidence type="ECO:0000313" key="3">
    <source>
        <dbReference type="EMBL" id="MBB6000192.1"/>
    </source>
</evidence>
<keyword evidence="2" id="KW-0812">Transmembrane</keyword>
<keyword evidence="2" id="KW-0472">Membrane</keyword>
<gene>
    <name evidence="3" type="ORF">HNR25_003943</name>
</gene>